<dbReference type="InterPro" id="IPR000073">
    <property type="entry name" value="AB_hydrolase_1"/>
</dbReference>
<feature type="transmembrane region" description="Helical" evidence="2">
    <location>
        <begin position="182"/>
        <end position="207"/>
    </location>
</feature>
<dbReference type="PANTHER" id="PTHR43798">
    <property type="entry name" value="MONOACYLGLYCEROL LIPASE"/>
    <property type="match status" value="1"/>
</dbReference>
<feature type="transmembrane region" description="Helical" evidence="2">
    <location>
        <begin position="81"/>
        <end position="109"/>
    </location>
</feature>
<feature type="transmembrane region" description="Helical" evidence="2">
    <location>
        <begin position="121"/>
        <end position="143"/>
    </location>
</feature>
<protein>
    <recommendedName>
        <fullName evidence="3">AB hydrolase-1 domain-containing protein</fullName>
    </recommendedName>
</protein>
<dbReference type="GO" id="GO:0016020">
    <property type="term" value="C:membrane"/>
    <property type="evidence" value="ECO:0007669"/>
    <property type="project" value="TreeGrafter"/>
</dbReference>
<reference evidence="4 5" key="1">
    <citation type="submission" date="2022-12" db="EMBL/GenBank/DDBJ databases">
        <title>Genomic features and morphological characterization of a novel Knufia sp. strain isolated from spacecraft assembly facility.</title>
        <authorList>
            <person name="Teixeira M."/>
            <person name="Chander A.M."/>
            <person name="Stajich J.E."/>
            <person name="Venkateswaran K."/>
        </authorList>
    </citation>
    <scope>NUCLEOTIDE SEQUENCE [LARGE SCALE GENOMIC DNA]</scope>
    <source>
        <strain evidence="4 5">FJI-L2-BK-P2</strain>
    </source>
</reference>
<gene>
    <name evidence="4" type="ORF">OHC33_009327</name>
</gene>
<keyword evidence="2" id="KW-0812">Transmembrane</keyword>
<feature type="compositionally biased region" description="Polar residues" evidence="1">
    <location>
        <begin position="236"/>
        <end position="253"/>
    </location>
</feature>
<evidence type="ECO:0000256" key="1">
    <source>
        <dbReference type="SAM" id="MobiDB-lite"/>
    </source>
</evidence>
<dbReference type="Proteomes" id="UP001316803">
    <property type="component" value="Unassembled WGS sequence"/>
</dbReference>
<feature type="region of interest" description="Disordered" evidence="1">
    <location>
        <begin position="220"/>
        <end position="281"/>
    </location>
</feature>
<dbReference type="GO" id="GO:0047372">
    <property type="term" value="F:monoacylglycerol lipase activity"/>
    <property type="evidence" value="ECO:0007669"/>
    <property type="project" value="TreeGrafter"/>
</dbReference>
<feature type="compositionally biased region" description="Polar residues" evidence="1">
    <location>
        <begin position="261"/>
        <end position="275"/>
    </location>
</feature>
<dbReference type="PANTHER" id="PTHR43798:SF33">
    <property type="entry name" value="HYDROLASE, PUTATIVE (AFU_ORTHOLOGUE AFUA_2G14860)-RELATED"/>
    <property type="match status" value="1"/>
</dbReference>
<dbReference type="InterPro" id="IPR000639">
    <property type="entry name" value="Epox_hydrolase-like"/>
</dbReference>
<keyword evidence="5" id="KW-1185">Reference proteome</keyword>
<dbReference type="SUPFAM" id="SSF53474">
    <property type="entry name" value="alpha/beta-Hydrolases"/>
    <property type="match status" value="1"/>
</dbReference>
<dbReference type="Gene3D" id="3.40.50.1820">
    <property type="entry name" value="alpha/beta hydrolase"/>
    <property type="match status" value="1"/>
</dbReference>
<keyword evidence="2" id="KW-0472">Membrane</keyword>
<proteinExistence type="predicted"/>
<feature type="compositionally biased region" description="Basic and acidic residues" evidence="1">
    <location>
        <begin position="222"/>
        <end position="234"/>
    </location>
</feature>
<evidence type="ECO:0000256" key="2">
    <source>
        <dbReference type="SAM" id="Phobius"/>
    </source>
</evidence>
<dbReference type="PRINTS" id="PR00412">
    <property type="entry name" value="EPOXHYDRLASE"/>
</dbReference>
<evidence type="ECO:0000313" key="5">
    <source>
        <dbReference type="Proteomes" id="UP001316803"/>
    </source>
</evidence>
<dbReference type="EMBL" id="JAKLMC020000033">
    <property type="protein sequence ID" value="KAK5949730.1"/>
    <property type="molecule type" value="Genomic_DNA"/>
</dbReference>
<dbReference type="Pfam" id="PF00561">
    <property type="entry name" value="Abhydrolase_1"/>
    <property type="match status" value="1"/>
</dbReference>
<organism evidence="4 5">
    <name type="scientific">Knufia fluminis</name>
    <dbReference type="NCBI Taxonomy" id="191047"/>
    <lineage>
        <taxon>Eukaryota</taxon>
        <taxon>Fungi</taxon>
        <taxon>Dikarya</taxon>
        <taxon>Ascomycota</taxon>
        <taxon>Pezizomycotina</taxon>
        <taxon>Eurotiomycetes</taxon>
        <taxon>Chaetothyriomycetidae</taxon>
        <taxon>Chaetothyriales</taxon>
        <taxon>Trichomeriaceae</taxon>
        <taxon>Knufia</taxon>
    </lineage>
</organism>
<dbReference type="InterPro" id="IPR050266">
    <property type="entry name" value="AB_hydrolase_sf"/>
</dbReference>
<dbReference type="AlphaFoldDB" id="A0AAN8I4C5"/>
<keyword evidence="2" id="KW-1133">Transmembrane helix</keyword>
<name>A0AAN8I4C5_9EURO</name>
<comment type="caution">
    <text evidence="4">The sequence shown here is derived from an EMBL/GenBank/DDBJ whole genome shotgun (WGS) entry which is preliminary data.</text>
</comment>
<feature type="transmembrane region" description="Helical" evidence="2">
    <location>
        <begin position="36"/>
        <end position="61"/>
    </location>
</feature>
<evidence type="ECO:0000259" key="3">
    <source>
        <dbReference type="Pfam" id="PF00561"/>
    </source>
</evidence>
<dbReference type="InterPro" id="IPR029058">
    <property type="entry name" value="AB_hydrolase_fold"/>
</dbReference>
<sequence length="441" mass="48587">MAPVIWGLDLGTMRWSAFGSKYMFGNTEFHMRRTKFIIYQLAMIFLVISESLGTAVLSDYLDQQSVLEGRFPGLGIFNNDYIGIASFNIFVGVFAAIVFGAGFFFDLFFPDRYEPRWVQNMWMGSAIFASVAGLGDALAYTVILCLHEEKVSNYNVNDPELVAALNQARGKTPILYRRSGRAIASVVFLWVGWVCAVASTIVMIMFYRYYRQHGTAKSTHARKAEDSKFDRPSSIEKPSQTSGPQASPETEVQLNGPELSQRPQSARRASQTASVPSPYPPIMNSMDNFTHKSLTTAPYNLTYSYYLSPNFTTQTKSHPTTPILLLHGFPDHAHMWAGAVPTLTSHVYPLLIPDLLGFGASSKPTDPARYNYKAQASSLAQILDAEGITGKRVIPIGHDWGSATAQPSASICTTVRAVSVYASSVQSRIPAAVAQRIQSVD</sequence>
<feature type="domain" description="AB hydrolase-1" evidence="3">
    <location>
        <begin position="322"/>
        <end position="405"/>
    </location>
</feature>
<dbReference type="GO" id="GO:0046464">
    <property type="term" value="P:acylglycerol catabolic process"/>
    <property type="evidence" value="ECO:0007669"/>
    <property type="project" value="TreeGrafter"/>
</dbReference>
<accession>A0AAN8I4C5</accession>
<evidence type="ECO:0000313" key="4">
    <source>
        <dbReference type="EMBL" id="KAK5949730.1"/>
    </source>
</evidence>